<keyword evidence="2" id="KW-1185">Reference proteome</keyword>
<dbReference type="Proteomes" id="UP001497516">
    <property type="component" value="Chromosome 3"/>
</dbReference>
<accession>A0AAV2E1E3</accession>
<protein>
    <submittedName>
        <fullName evidence="1">Uncharacterized protein</fullName>
    </submittedName>
</protein>
<gene>
    <name evidence="1" type="ORF">LTRI10_LOCUS21113</name>
</gene>
<evidence type="ECO:0000313" key="1">
    <source>
        <dbReference type="EMBL" id="CAL1379603.1"/>
    </source>
</evidence>
<dbReference type="AlphaFoldDB" id="A0AAV2E1E3"/>
<proteinExistence type="predicted"/>
<name>A0AAV2E1E3_9ROSI</name>
<sequence>MTELFTSSNIPGAIVTYVGRSFNEPIDFNLHRFKEFYASRPLSDPITLDLFEFKSHGIGITPFIRNLG</sequence>
<dbReference type="EMBL" id="OZ034816">
    <property type="protein sequence ID" value="CAL1379603.1"/>
    <property type="molecule type" value="Genomic_DNA"/>
</dbReference>
<reference evidence="1 2" key="1">
    <citation type="submission" date="2024-04" db="EMBL/GenBank/DDBJ databases">
        <authorList>
            <person name="Fracassetti M."/>
        </authorList>
    </citation>
    <scope>NUCLEOTIDE SEQUENCE [LARGE SCALE GENOMIC DNA]</scope>
</reference>
<evidence type="ECO:0000313" key="2">
    <source>
        <dbReference type="Proteomes" id="UP001497516"/>
    </source>
</evidence>
<organism evidence="1 2">
    <name type="scientific">Linum trigynum</name>
    <dbReference type="NCBI Taxonomy" id="586398"/>
    <lineage>
        <taxon>Eukaryota</taxon>
        <taxon>Viridiplantae</taxon>
        <taxon>Streptophyta</taxon>
        <taxon>Embryophyta</taxon>
        <taxon>Tracheophyta</taxon>
        <taxon>Spermatophyta</taxon>
        <taxon>Magnoliopsida</taxon>
        <taxon>eudicotyledons</taxon>
        <taxon>Gunneridae</taxon>
        <taxon>Pentapetalae</taxon>
        <taxon>rosids</taxon>
        <taxon>fabids</taxon>
        <taxon>Malpighiales</taxon>
        <taxon>Linaceae</taxon>
        <taxon>Linum</taxon>
    </lineage>
</organism>